<dbReference type="SUPFAM" id="SSF56112">
    <property type="entry name" value="Protein kinase-like (PK-like)"/>
    <property type="match status" value="1"/>
</dbReference>
<evidence type="ECO:0000256" key="1">
    <source>
        <dbReference type="ARBA" id="ARBA00012513"/>
    </source>
</evidence>
<dbReference type="Gene3D" id="1.10.510.10">
    <property type="entry name" value="Transferase(Phosphotransferase) domain 1"/>
    <property type="match status" value="1"/>
</dbReference>
<dbReference type="Pfam" id="PF00069">
    <property type="entry name" value="Pkinase"/>
    <property type="match status" value="1"/>
</dbReference>
<keyword evidence="5" id="KW-0067">ATP-binding</keyword>
<accession>A0A0G4IDV7</accession>
<dbReference type="PANTHER" id="PTHR43671:SF13">
    <property type="entry name" value="SERINE_THREONINE-PROTEIN KINASE NEK2"/>
    <property type="match status" value="1"/>
</dbReference>
<dbReference type="InterPro" id="IPR000719">
    <property type="entry name" value="Prot_kinase_dom"/>
</dbReference>
<dbReference type="InterPro" id="IPR011009">
    <property type="entry name" value="Kinase-like_dom_sf"/>
</dbReference>
<dbReference type="InterPro" id="IPR008271">
    <property type="entry name" value="Ser/Thr_kinase_AS"/>
</dbReference>
<sequence length="338" mass="37521">MLDSYLKDGSYSRIVDAGWLFRDVVILIMPKYDGDLLDLLDELGRGMTEDEALGILKQILTGLQGLHEHPDVIVHRDLKPSNILYEKINGETKVRIGDLGFARKMRGAQNLSWGGTYEYMASLPLRLRTVMTKMLDFRPRQRGTPREILSMAAFHGISLPKCFYDNTDNLGAKMGTLKLSIQDQETELETILTPRSAVSSFSAASSSSSNARPAVRLGGSSAPLRSLAAAAPAAAAAAGGPVRLDLVALPQQMETYGARVFKDIRKEILETVQCGETEGIQWGDCLDDNLEDGHRKQAKQTPTPKAVQPRQPSEPWWRWLFCQEDCFNFFQAVEADCQ</sequence>
<dbReference type="EC" id="2.7.11.1" evidence="1"/>
<name>A0A0G4IDV7_9ALVE</name>
<dbReference type="PROSITE" id="PS50011">
    <property type="entry name" value="PROTEIN_KINASE_DOM"/>
    <property type="match status" value="1"/>
</dbReference>
<protein>
    <recommendedName>
        <fullName evidence="1">non-specific serine/threonine protein kinase</fullName>
        <ecNumber evidence="1">2.7.11.1</ecNumber>
    </recommendedName>
</protein>
<evidence type="ECO:0000256" key="2">
    <source>
        <dbReference type="ARBA" id="ARBA00022679"/>
    </source>
</evidence>
<feature type="domain" description="Protein kinase" evidence="7">
    <location>
        <begin position="1"/>
        <end position="225"/>
    </location>
</feature>
<evidence type="ECO:0000256" key="4">
    <source>
        <dbReference type="ARBA" id="ARBA00022777"/>
    </source>
</evidence>
<dbReference type="PROSITE" id="PS00108">
    <property type="entry name" value="PROTEIN_KINASE_ST"/>
    <property type="match status" value="1"/>
</dbReference>
<dbReference type="SMART" id="SM00220">
    <property type="entry name" value="S_TKc"/>
    <property type="match status" value="1"/>
</dbReference>
<dbReference type="VEuPathDB" id="CryptoDB:Cvel_13544"/>
<evidence type="ECO:0000259" key="7">
    <source>
        <dbReference type="PROSITE" id="PS50011"/>
    </source>
</evidence>
<dbReference type="AlphaFoldDB" id="A0A0G4IDV7"/>
<evidence type="ECO:0000313" key="8">
    <source>
        <dbReference type="EMBL" id="CEM55450.1"/>
    </source>
</evidence>
<feature type="region of interest" description="Disordered" evidence="6">
    <location>
        <begin position="291"/>
        <end position="311"/>
    </location>
</feature>
<evidence type="ECO:0000256" key="6">
    <source>
        <dbReference type="SAM" id="MobiDB-lite"/>
    </source>
</evidence>
<keyword evidence="4" id="KW-0418">Kinase</keyword>
<proteinExistence type="predicted"/>
<dbReference type="PANTHER" id="PTHR43671">
    <property type="entry name" value="SERINE/THREONINE-PROTEIN KINASE NEK"/>
    <property type="match status" value="1"/>
</dbReference>
<organism evidence="8">
    <name type="scientific">Chromera velia CCMP2878</name>
    <dbReference type="NCBI Taxonomy" id="1169474"/>
    <lineage>
        <taxon>Eukaryota</taxon>
        <taxon>Sar</taxon>
        <taxon>Alveolata</taxon>
        <taxon>Colpodellida</taxon>
        <taxon>Chromeraceae</taxon>
        <taxon>Chromera</taxon>
    </lineage>
</organism>
<dbReference type="GO" id="GO:0004674">
    <property type="term" value="F:protein serine/threonine kinase activity"/>
    <property type="evidence" value="ECO:0007669"/>
    <property type="project" value="UniProtKB-EC"/>
</dbReference>
<dbReference type="EMBL" id="CDMZ01005877">
    <property type="protein sequence ID" value="CEM55450.1"/>
    <property type="molecule type" value="Genomic_DNA"/>
</dbReference>
<reference evidence="8" key="1">
    <citation type="submission" date="2014-11" db="EMBL/GenBank/DDBJ databases">
        <authorList>
            <person name="Otto D Thomas"/>
            <person name="Naeem Raeece"/>
        </authorList>
    </citation>
    <scope>NUCLEOTIDE SEQUENCE</scope>
</reference>
<evidence type="ECO:0000256" key="5">
    <source>
        <dbReference type="ARBA" id="ARBA00022840"/>
    </source>
</evidence>
<keyword evidence="3" id="KW-0547">Nucleotide-binding</keyword>
<dbReference type="GO" id="GO:0005524">
    <property type="term" value="F:ATP binding"/>
    <property type="evidence" value="ECO:0007669"/>
    <property type="project" value="UniProtKB-KW"/>
</dbReference>
<dbReference type="InterPro" id="IPR050660">
    <property type="entry name" value="NEK_Ser/Thr_kinase"/>
</dbReference>
<gene>
    <name evidence="8" type="ORF">Cvel_13544</name>
</gene>
<keyword evidence="2" id="KW-0808">Transferase</keyword>
<evidence type="ECO:0000256" key="3">
    <source>
        <dbReference type="ARBA" id="ARBA00022741"/>
    </source>
</evidence>